<dbReference type="Proteomes" id="UP000202511">
    <property type="component" value="Segment"/>
</dbReference>
<proteinExistence type="predicted"/>
<feature type="compositionally biased region" description="Basic residues" evidence="1">
    <location>
        <begin position="14"/>
        <end position="29"/>
    </location>
</feature>
<dbReference type="EMBL" id="KP136319">
    <property type="protein sequence ID" value="AJF97844.1"/>
    <property type="molecule type" value="Genomic_DNA"/>
</dbReference>
<accession>A0A0B5J2Q0</accession>
<name>A0A0B5J2Q0_9VIRU</name>
<reference evidence="2 3" key="1">
    <citation type="journal article" date="2015" name="Parasitol. Res.">
        <title>Viruses in close associations with free-living amoebae.</title>
        <authorList>
            <person name="Scheid P."/>
        </authorList>
    </citation>
    <scope>NUCLEOTIDE SEQUENCE [LARGE SCALE GENOMIC DNA]</scope>
    <source>
        <strain evidence="2">KlaHel</strain>
    </source>
</reference>
<evidence type="ECO:0000256" key="1">
    <source>
        <dbReference type="SAM" id="MobiDB-lite"/>
    </source>
</evidence>
<feature type="compositionally biased region" description="Pro residues" evidence="1">
    <location>
        <begin position="91"/>
        <end position="108"/>
    </location>
</feature>
<dbReference type="PRINTS" id="PR01217">
    <property type="entry name" value="PRICHEXTENSN"/>
</dbReference>
<feature type="compositionally biased region" description="Acidic residues" evidence="1">
    <location>
        <begin position="162"/>
        <end position="180"/>
    </location>
</feature>
<feature type="region of interest" description="Disordered" evidence="1">
    <location>
        <begin position="126"/>
        <end position="187"/>
    </location>
</feature>
<dbReference type="KEGG" id="vg:23462761"/>
<feature type="region of interest" description="Disordered" evidence="1">
    <location>
        <begin position="75"/>
        <end position="112"/>
    </location>
</feature>
<dbReference type="RefSeq" id="YP_009120079.1">
    <property type="nucleotide sequence ID" value="NC_026440.1"/>
</dbReference>
<feature type="region of interest" description="Disordered" evidence="1">
    <location>
        <begin position="1"/>
        <end position="31"/>
    </location>
</feature>
<sequence length="214" mass="22564">MLLRTTQPQVRDASRRRPAGRAPPARRVRAVAAPPQLDGTTGAAHFGPGGTVHIDDGIIARYASFVDRARPAASLNHPVGASPLPAVSTPRPSPSPMLPPPTTTPAPRAPTTIGIRRGVDEKASLAPGAPEVRRPLAAPSPPTSPPLLAPPRRHIVGRSPIDGDDVEDENDDDDDSEDDFAYAARPEEPVDRVAVCALALVAALVIGHWRRARP</sequence>
<organism evidence="2 3">
    <name type="scientific">Pandoravirus inopinatum</name>
    <dbReference type="NCBI Taxonomy" id="1605721"/>
    <lineage>
        <taxon>Viruses</taxon>
        <taxon>Pandoravirus</taxon>
    </lineage>
</organism>
<feature type="compositionally biased region" description="Pro residues" evidence="1">
    <location>
        <begin position="138"/>
        <end position="149"/>
    </location>
</feature>
<evidence type="ECO:0000313" key="2">
    <source>
        <dbReference type="EMBL" id="AJF97844.1"/>
    </source>
</evidence>
<evidence type="ECO:0000313" key="3">
    <source>
        <dbReference type="Proteomes" id="UP000202511"/>
    </source>
</evidence>
<dbReference type="GeneID" id="23462761"/>
<protein>
    <submittedName>
        <fullName evidence="2">Uncharacterized protein</fullName>
    </submittedName>
</protein>